<feature type="transmembrane region" description="Helical" evidence="5">
    <location>
        <begin position="12"/>
        <end position="31"/>
    </location>
</feature>
<comment type="similarity">
    <text evidence="5">Belongs to the UPF0397 family.</text>
</comment>
<comment type="subcellular location">
    <subcellularLocation>
        <location evidence="5">Cell membrane</location>
        <topology evidence="5">Multi-pass membrane protein</topology>
    </subcellularLocation>
</comment>
<organism evidence="6 7">
    <name type="scientific">Roseburia lenta</name>
    <dbReference type="NCBI Taxonomy" id="2763061"/>
    <lineage>
        <taxon>Bacteria</taxon>
        <taxon>Bacillati</taxon>
        <taxon>Bacillota</taxon>
        <taxon>Clostridia</taxon>
        <taxon>Lachnospirales</taxon>
        <taxon>Lachnospiraceae</taxon>
        <taxon>Roseburia</taxon>
    </lineage>
</organism>
<dbReference type="InterPro" id="IPR009825">
    <property type="entry name" value="ECF_substrate-spec-like"/>
</dbReference>
<dbReference type="RefSeq" id="WP_118280744.1">
    <property type="nucleotide sequence ID" value="NZ_JACOPG010000001.1"/>
</dbReference>
<evidence type="ECO:0000256" key="5">
    <source>
        <dbReference type="HAMAP-Rule" id="MF_01572"/>
    </source>
</evidence>
<keyword evidence="7" id="KW-1185">Reference proteome</keyword>
<keyword evidence="1 5" id="KW-1003">Cell membrane</keyword>
<dbReference type="NCBIfam" id="NF010182">
    <property type="entry name" value="PRK13661.1"/>
    <property type="match status" value="1"/>
</dbReference>
<evidence type="ECO:0000256" key="4">
    <source>
        <dbReference type="ARBA" id="ARBA00023136"/>
    </source>
</evidence>
<dbReference type="EMBL" id="JACOPG010000001">
    <property type="protein sequence ID" value="MBC5685725.1"/>
    <property type="molecule type" value="Genomic_DNA"/>
</dbReference>
<protein>
    <recommendedName>
        <fullName evidence="5">UPF0397 protein H8R94_03680</fullName>
    </recommendedName>
</protein>
<gene>
    <name evidence="6" type="ORF">H8R94_03680</name>
</gene>
<dbReference type="InterPro" id="IPR022914">
    <property type="entry name" value="UPF0397"/>
</dbReference>
<dbReference type="Proteomes" id="UP000643810">
    <property type="component" value="Unassembled WGS sequence"/>
</dbReference>
<evidence type="ECO:0000313" key="7">
    <source>
        <dbReference type="Proteomes" id="UP000643810"/>
    </source>
</evidence>
<accession>A0ABR7GE55</accession>
<evidence type="ECO:0000313" key="6">
    <source>
        <dbReference type="EMBL" id="MBC5685725.1"/>
    </source>
</evidence>
<keyword evidence="4 5" id="KW-0472">Membrane</keyword>
<dbReference type="PANTHER" id="PTHR37815">
    <property type="entry name" value="UPF0397 PROTEIN BC_2624-RELATED"/>
    <property type="match status" value="1"/>
</dbReference>
<proteinExistence type="inferred from homology"/>
<feature type="transmembrane region" description="Helical" evidence="5">
    <location>
        <begin position="109"/>
        <end position="131"/>
    </location>
</feature>
<keyword evidence="3 5" id="KW-1133">Transmembrane helix</keyword>
<dbReference type="Pfam" id="PF07155">
    <property type="entry name" value="ECF-ribofla_trS"/>
    <property type="match status" value="1"/>
</dbReference>
<comment type="caution">
    <text evidence="6">The sequence shown here is derived from an EMBL/GenBank/DDBJ whole genome shotgun (WGS) entry which is preliminary data.</text>
</comment>
<dbReference type="HAMAP" id="MF_01572">
    <property type="entry name" value="UPF0397"/>
    <property type="match status" value="1"/>
</dbReference>
<dbReference type="PANTHER" id="PTHR37815:SF3">
    <property type="entry name" value="UPF0397 PROTEIN SPR0429"/>
    <property type="match status" value="1"/>
</dbReference>
<feature type="transmembrane region" description="Helical" evidence="5">
    <location>
        <begin position="143"/>
        <end position="167"/>
    </location>
</feature>
<name>A0ABR7GE55_9FIRM</name>
<evidence type="ECO:0000256" key="1">
    <source>
        <dbReference type="ARBA" id="ARBA00022475"/>
    </source>
</evidence>
<dbReference type="Gene3D" id="1.10.1760.20">
    <property type="match status" value="1"/>
</dbReference>
<sequence>MKKFGIKEVVATGIGTALFIVLTEVQIPLGIIPNTSLQPRAAVLAFLAAVFGPVVGGIVGILGHALGDAMFYGSIWWSWVIPEAVIGIGVGLFAKKYQIKEGGFDRKAIVLFNIVQIVTNAVAWILVAPVLDIVIYSEPTNKVFAQGACAFVANIIITAILGTLLGMGYTKIGAKSSSLTKED</sequence>
<feature type="transmembrane region" description="Helical" evidence="5">
    <location>
        <begin position="75"/>
        <end position="97"/>
    </location>
</feature>
<reference evidence="6 7" key="1">
    <citation type="submission" date="2020-08" db="EMBL/GenBank/DDBJ databases">
        <title>Genome public.</title>
        <authorList>
            <person name="Liu C."/>
            <person name="Sun Q."/>
        </authorList>
    </citation>
    <scope>NUCLEOTIDE SEQUENCE [LARGE SCALE GENOMIC DNA]</scope>
    <source>
        <strain evidence="6 7">NSJ-9</strain>
    </source>
</reference>
<evidence type="ECO:0000256" key="2">
    <source>
        <dbReference type="ARBA" id="ARBA00022692"/>
    </source>
</evidence>
<evidence type="ECO:0000256" key="3">
    <source>
        <dbReference type="ARBA" id="ARBA00022989"/>
    </source>
</evidence>
<feature type="transmembrane region" description="Helical" evidence="5">
    <location>
        <begin position="43"/>
        <end position="63"/>
    </location>
</feature>
<keyword evidence="2 5" id="KW-0812">Transmembrane</keyword>